<comment type="similarity">
    <text evidence="1">Belongs to the AAA ATPase family.</text>
</comment>
<proteinExistence type="inferred from homology"/>
<protein>
    <submittedName>
        <fullName evidence="5">ATP-binding protein</fullName>
    </submittedName>
</protein>
<dbReference type="PANTHER" id="PTHR23073">
    <property type="entry name" value="26S PROTEASOME REGULATORY SUBUNIT"/>
    <property type="match status" value="1"/>
</dbReference>
<evidence type="ECO:0000256" key="2">
    <source>
        <dbReference type="ARBA" id="ARBA00022741"/>
    </source>
</evidence>
<name>A0A4Z1DPG2_STRGP</name>
<keyword evidence="2" id="KW-0547">Nucleotide-binding</keyword>
<dbReference type="SUPFAM" id="SSF52540">
    <property type="entry name" value="P-loop containing nucleoside triphosphate hydrolases"/>
    <property type="match status" value="1"/>
</dbReference>
<evidence type="ECO:0000256" key="3">
    <source>
        <dbReference type="ARBA" id="ARBA00022840"/>
    </source>
</evidence>
<dbReference type="AlphaFoldDB" id="A0A4Z1DPG2"/>
<dbReference type="Pfam" id="PF00004">
    <property type="entry name" value="AAA"/>
    <property type="match status" value="1"/>
</dbReference>
<evidence type="ECO:0000256" key="1">
    <source>
        <dbReference type="ARBA" id="ARBA00006914"/>
    </source>
</evidence>
<dbReference type="Pfam" id="PF22977">
    <property type="entry name" value="WHD"/>
    <property type="match status" value="1"/>
</dbReference>
<dbReference type="InterPro" id="IPR054472">
    <property type="entry name" value="WHD"/>
</dbReference>
<dbReference type="Proteomes" id="UP000298513">
    <property type="component" value="Unassembled WGS sequence"/>
</dbReference>
<evidence type="ECO:0000259" key="4">
    <source>
        <dbReference type="SMART" id="SM00382"/>
    </source>
</evidence>
<dbReference type="InterPro" id="IPR050221">
    <property type="entry name" value="26S_Proteasome_ATPase"/>
</dbReference>
<sequence>MTAVLMDSRRLVAFSRLDEVLAHAVAAVEAEQAEDEATDTFPGLHMSAVHARRLLRTPLGSPRLALARPCPPQPSWDRITSDHAGWSWLRTRHGLSDLELDLVLMALAPEADLRYERLYGFLQDDLNRRRPLVGLALDLLTSTVDERLAGRGAFGSGAPLTEHRILTLVPDHRAVEPPLLAHAMVLDEQIVDVLLDQQGLDRRLAPCCRLEVPAPPAGAARVVRPDDAGHGPVRLYAQGPAGAERNRPARDLAAAHGAPLLTVETARLPDDSERAATLLALAFREASLLGAVLTIADLEGLDRLTGEYFVRGRTLEDLLAGHEGDVVITGARDWAPEGRHALGVLPIPVVRCGFTDRRALWEQALAAQGVTTDPADLHDLAARFRLGPDRIADAALTAVAAARRRAAAEGLPGPPSRPTRAELFASARGQNGHALDELAHHIEPVYGRDDIMLPPDTAAQLDELRDRVAHRHRVMDEWGFADGLPRSTGIGALFSGPSGTGKTMAAEVIAHELELDLFRIDLSTVVSKYVGETEKNLERIFTAAADSDAVLLFDEADALFGKRSEVRDAHDRYANLEISYLLQRMERYEGLAILTTNLRRNIDEAFTRRLQFIVEFPFPGAADRERIWRVCFPEAAPCAADVDVGRLARDYPLPGGSIRNVVLHAAFLAAAEDSVIGMPHLVQAIRREFQKTDRVMPEGAGPGHQHVRDRS</sequence>
<gene>
    <name evidence="5" type="ORF">E5082_09670</name>
</gene>
<dbReference type="Gene3D" id="3.40.50.300">
    <property type="entry name" value="P-loop containing nucleotide triphosphate hydrolases"/>
    <property type="match status" value="1"/>
</dbReference>
<dbReference type="CDD" id="cd19481">
    <property type="entry name" value="RecA-like_protease"/>
    <property type="match status" value="1"/>
</dbReference>
<dbReference type="GO" id="GO:0005524">
    <property type="term" value="F:ATP binding"/>
    <property type="evidence" value="ECO:0007669"/>
    <property type="project" value="UniProtKB-KW"/>
</dbReference>
<comment type="caution">
    <text evidence="5">The sequence shown here is derived from an EMBL/GenBank/DDBJ whole genome shotgun (WGS) entry which is preliminary data.</text>
</comment>
<accession>A0A4Z1DPG2</accession>
<keyword evidence="6" id="KW-1185">Reference proteome</keyword>
<evidence type="ECO:0000313" key="5">
    <source>
        <dbReference type="EMBL" id="TGN84646.1"/>
    </source>
</evidence>
<dbReference type="GeneID" id="91530188"/>
<dbReference type="InterPro" id="IPR027417">
    <property type="entry name" value="P-loop_NTPase"/>
</dbReference>
<dbReference type="SMART" id="SM00382">
    <property type="entry name" value="AAA"/>
    <property type="match status" value="1"/>
</dbReference>
<dbReference type="InterPro" id="IPR003959">
    <property type="entry name" value="ATPase_AAA_core"/>
</dbReference>
<dbReference type="InterPro" id="IPR003593">
    <property type="entry name" value="AAA+_ATPase"/>
</dbReference>
<dbReference type="EMBL" id="SRRU01000003">
    <property type="protein sequence ID" value="TGN84646.1"/>
    <property type="molecule type" value="Genomic_DNA"/>
</dbReference>
<dbReference type="RefSeq" id="WP_135790869.1">
    <property type="nucleotide sequence ID" value="NZ_BNBQ01000003.1"/>
</dbReference>
<organism evidence="5 6">
    <name type="scientific">Streptomyces griseoluteus</name>
    <dbReference type="NCBI Taxonomy" id="29306"/>
    <lineage>
        <taxon>Bacteria</taxon>
        <taxon>Bacillati</taxon>
        <taxon>Actinomycetota</taxon>
        <taxon>Actinomycetes</taxon>
        <taxon>Kitasatosporales</taxon>
        <taxon>Streptomycetaceae</taxon>
        <taxon>Streptomyces</taxon>
    </lineage>
</organism>
<evidence type="ECO:0000313" key="6">
    <source>
        <dbReference type="Proteomes" id="UP000298513"/>
    </source>
</evidence>
<keyword evidence="3 5" id="KW-0067">ATP-binding</keyword>
<feature type="domain" description="AAA+ ATPase" evidence="4">
    <location>
        <begin position="488"/>
        <end position="620"/>
    </location>
</feature>
<dbReference type="GO" id="GO:0016887">
    <property type="term" value="F:ATP hydrolysis activity"/>
    <property type="evidence" value="ECO:0007669"/>
    <property type="project" value="InterPro"/>
</dbReference>
<reference evidence="5 6" key="1">
    <citation type="submission" date="2019-04" db="EMBL/GenBank/DDBJ databases">
        <title>Streptomyces sp. nov. Bv016 isolated from bark of Buahinia variegata.</title>
        <authorList>
            <person name="Kanchanasin P."/>
            <person name="Tanasupawat S."/>
            <person name="Yuki M."/>
            <person name="Kudo T."/>
        </authorList>
    </citation>
    <scope>NUCLEOTIDE SEQUENCE [LARGE SCALE GENOMIC DNA]</scope>
    <source>
        <strain evidence="5 6">JCM 4765</strain>
    </source>
</reference>